<protein>
    <recommendedName>
        <fullName evidence="1">MULE transposase domain-containing protein</fullName>
    </recommendedName>
</protein>
<gene>
    <name evidence="2" type="ORF">Dsin_014058</name>
</gene>
<proteinExistence type="predicted"/>
<feature type="domain" description="MULE transposase" evidence="1">
    <location>
        <begin position="3"/>
        <end position="92"/>
    </location>
</feature>
<comment type="caution">
    <text evidence="2">The sequence shown here is derived from an EMBL/GenBank/DDBJ whole genome shotgun (WGS) entry which is preliminary data.</text>
</comment>
<reference evidence="2" key="1">
    <citation type="journal article" date="2023" name="Plant J.">
        <title>Genome sequences and population genomics provide insights into the demographic history, inbreeding, and mutation load of two 'living fossil' tree species of Dipteronia.</title>
        <authorList>
            <person name="Feng Y."/>
            <person name="Comes H.P."/>
            <person name="Chen J."/>
            <person name="Zhu S."/>
            <person name="Lu R."/>
            <person name="Zhang X."/>
            <person name="Li P."/>
            <person name="Qiu J."/>
            <person name="Olsen K.M."/>
            <person name="Qiu Y."/>
        </authorList>
    </citation>
    <scope>NUCLEOTIDE SEQUENCE</scope>
    <source>
        <strain evidence="2">NBL</strain>
    </source>
</reference>
<evidence type="ECO:0000313" key="2">
    <source>
        <dbReference type="EMBL" id="KAK3220088.1"/>
    </source>
</evidence>
<sequence>MFHLSGQFGGVLLSYTALDGVNNIVPIAICIYESETSECWTWFLRELGDSLGWDDSRRICFTIDKHKWCLQDLKKEWPNAYTTYCFRHIVANFMATFKNHKINWKLLHLAKVANRAGFNQALASIREESLQVANWLMSEPVEKWARHAFQLSFKDDHITNNMLECFSSWIKEERDKHVLQLLENLRRIIMVLFCEEWAEAEKLNDSITPSARENLTTNEKKKQGSCKSIVEEAGGMRQLTKKV</sequence>
<dbReference type="EMBL" id="JANJYJ010000004">
    <property type="protein sequence ID" value="KAK3220088.1"/>
    <property type="molecule type" value="Genomic_DNA"/>
</dbReference>
<evidence type="ECO:0000259" key="1">
    <source>
        <dbReference type="Pfam" id="PF10551"/>
    </source>
</evidence>
<organism evidence="2 3">
    <name type="scientific">Dipteronia sinensis</name>
    <dbReference type="NCBI Taxonomy" id="43782"/>
    <lineage>
        <taxon>Eukaryota</taxon>
        <taxon>Viridiplantae</taxon>
        <taxon>Streptophyta</taxon>
        <taxon>Embryophyta</taxon>
        <taxon>Tracheophyta</taxon>
        <taxon>Spermatophyta</taxon>
        <taxon>Magnoliopsida</taxon>
        <taxon>eudicotyledons</taxon>
        <taxon>Gunneridae</taxon>
        <taxon>Pentapetalae</taxon>
        <taxon>rosids</taxon>
        <taxon>malvids</taxon>
        <taxon>Sapindales</taxon>
        <taxon>Sapindaceae</taxon>
        <taxon>Hippocastanoideae</taxon>
        <taxon>Acereae</taxon>
        <taxon>Dipteronia</taxon>
    </lineage>
</organism>
<dbReference type="Proteomes" id="UP001281410">
    <property type="component" value="Unassembled WGS sequence"/>
</dbReference>
<name>A0AAE0E9G8_9ROSI</name>
<dbReference type="Pfam" id="PF10551">
    <property type="entry name" value="MULE"/>
    <property type="match status" value="1"/>
</dbReference>
<accession>A0AAE0E9G8</accession>
<evidence type="ECO:0000313" key="3">
    <source>
        <dbReference type="Proteomes" id="UP001281410"/>
    </source>
</evidence>
<keyword evidence="3" id="KW-1185">Reference proteome</keyword>
<dbReference type="PANTHER" id="PTHR31973:SF187">
    <property type="entry name" value="MUTATOR TRANSPOSASE MUDRA PROTEIN"/>
    <property type="match status" value="1"/>
</dbReference>
<dbReference type="PANTHER" id="PTHR31973">
    <property type="entry name" value="POLYPROTEIN, PUTATIVE-RELATED"/>
    <property type="match status" value="1"/>
</dbReference>
<dbReference type="InterPro" id="IPR018289">
    <property type="entry name" value="MULE_transposase_dom"/>
</dbReference>
<dbReference type="AlphaFoldDB" id="A0AAE0E9G8"/>